<evidence type="ECO:0000259" key="5">
    <source>
        <dbReference type="PROSITE" id="PS50305"/>
    </source>
</evidence>
<feature type="binding site" evidence="3">
    <location>
        <position position="67"/>
    </location>
    <ligand>
        <name>substrate</name>
    </ligand>
</feature>
<dbReference type="HAMAP" id="MF_01121">
    <property type="entry name" value="Sirtuin_ClassIII"/>
    <property type="match status" value="1"/>
</dbReference>
<protein>
    <recommendedName>
        <fullName evidence="3">NAD-dependent protein deacylase</fullName>
        <ecNumber evidence="3">2.3.1.286</ecNumber>
    </recommendedName>
    <alternativeName>
        <fullName evidence="3">Regulatory protein SIR2 homolog</fullName>
    </alternativeName>
</protein>
<evidence type="ECO:0000313" key="7">
    <source>
        <dbReference type="Proteomes" id="UP000186079"/>
    </source>
</evidence>
<dbReference type="GO" id="GO:0036054">
    <property type="term" value="F:protein-malonyllysine demalonylase activity"/>
    <property type="evidence" value="ECO:0007669"/>
    <property type="project" value="InterPro"/>
</dbReference>
<dbReference type="EC" id="2.3.1.286" evidence="3"/>
<evidence type="ECO:0000256" key="1">
    <source>
        <dbReference type="ARBA" id="ARBA00022679"/>
    </source>
</evidence>
<dbReference type="GO" id="GO:0017136">
    <property type="term" value="F:histone deacetylase activity, NAD-dependent"/>
    <property type="evidence" value="ECO:0007669"/>
    <property type="project" value="TreeGrafter"/>
</dbReference>
<comment type="subcellular location">
    <subcellularLocation>
        <location evidence="3">Cytoplasm</location>
    </subcellularLocation>
</comment>
<feature type="binding site" evidence="3">
    <location>
        <position position="238"/>
    </location>
    <ligand>
        <name>NAD(+)</name>
        <dbReference type="ChEBI" id="CHEBI:57540"/>
    </ligand>
</feature>
<evidence type="ECO:0000313" key="6">
    <source>
        <dbReference type="EMBL" id="SIP99854.1"/>
    </source>
</evidence>
<gene>
    <name evidence="3" type="primary">cobB</name>
    <name evidence="6" type="ORF">SAMN05421672_10235</name>
</gene>
<keyword evidence="3 4" id="KW-0862">Zinc</keyword>
<dbReference type="Gene3D" id="3.40.50.1220">
    <property type="entry name" value="TPP-binding domain"/>
    <property type="match status" value="1"/>
</dbReference>
<comment type="catalytic activity">
    <reaction evidence="3">
        <text>N(6)-acetyl-L-lysyl-[protein] + NAD(+) + H2O = 2''-O-acetyl-ADP-D-ribose + nicotinamide + L-lysyl-[protein]</text>
        <dbReference type="Rhea" id="RHEA:43636"/>
        <dbReference type="Rhea" id="RHEA-COMP:9752"/>
        <dbReference type="Rhea" id="RHEA-COMP:10731"/>
        <dbReference type="ChEBI" id="CHEBI:15377"/>
        <dbReference type="ChEBI" id="CHEBI:17154"/>
        <dbReference type="ChEBI" id="CHEBI:29969"/>
        <dbReference type="ChEBI" id="CHEBI:57540"/>
        <dbReference type="ChEBI" id="CHEBI:61930"/>
        <dbReference type="ChEBI" id="CHEBI:83767"/>
        <dbReference type="EC" id="2.3.1.286"/>
    </reaction>
</comment>
<keyword evidence="3" id="KW-0963">Cytoplasm</keyword>
<dbReference type="GO" id="GO:0036055">
    <property type="term" value="F:protein-succinyllysine desuccinylase activity"/>
    <property type="evidence" value="ECO:0007669"/>
    <property type="project" value="UniProtKB-UniRule"/>
</dbReference>
<dbReference type="SUPFAM" id="SSF52467">
    <property type="entry name" value="DHS-like NAD/FAD-binding domain"/>
    <property type="match status" value="1"/>
</dbReference>
<keyword evidence="1" id="KW-0808">Transferase</keyword>
<comment type="cofactor">
    <cofactor evidence="3">
        <name>Zn(2+)</name>
        <dbReference type="ChEBI" id="CHEBI:29105"/>
    </cofactor>
    <text evidence="3">Binds 1 zinc ion per subunit.</text>
</comment>
<evidence type="ECO:0000256" key="2">
    <source>
        <dbReference type="ARBA" id="ARBA00023027"/>
    </source>
</evidence>
<dbReference type="AlphaFoldDB" id="A0A1N6P650"/>
<feature type="binding site" evidence="3 4">
    <location>
        <position position="130"/>
    </location>
    <ligand>
        <name>Zn(2+)</name>
        <dbReference type="ChEBI" id="CHEBI:29105"/>
    </ligand>
</feature>
<dbReference type="PANTHER" id="PTHR11085:SF10">
    <property type="entry name" value="NAD-DEPENDENT PROTEIN DEACYLASE SIRTUIN-5, MITOCHONDRIAL-RELATED"/>
    <property type="match status" value="1"/>
</dbReference>
<keyword evidence="2 3" id="KW-0520">NAD</keyword>
<dbReference type="Proteomes" id="UP000186079">
    <property type="component" value="Unassembled WGS sequence"/>
</dbReference>
<evidence type="ECO:0000256" key="3">
    <source>
        <dbReference type="HAMAP-Rule" id="MF_01121"/>
    </source>
</evidence>
<reference evidence="6 7" key="1">
    <citation type="submission" date="2017-01" db="EMBL/GenBank/DDBJ databases">
        <authorList>
            <person name="Mah S.A."/>
            <person name="Swanson W.J."/>
            <person name="Moy G.W."/>
            <person name="Vacquier V.D."/>
        </authorList>
    </citation>
    <scope>NUCLEOTIDE SEQUENCE [LARGE SCALE GENOMIC DNA]</scope>
    <source>
        <strain evidence="6 7">ATCC 29606</strain>
    </source>
</reference>
<feature type="binding site" evidence="3 4">
    <location>
        <position position="154"/>
    </location>
    <ligand>
        <name>Zn(2+)</name>
        <dbReference type="ChEBI" id="CHEBI:29105"/>
    </ligand>
</feature>
<comment type="function">
    <text evidence="3">NAD-dependent lysine deacetylase and desuccinylase that specifically removes acetyl and succinyl groups on target proteins. Modulates the activities of several proteins which are inactive in their acylated form.</text>
</comment>
<sequence>MLIPDALSTALRKARHLVVFTGAGVSAESGIPTFRDALSGLWERFDPAELATPSAFRRDPALVWGWYEWRRMKVLQAQPNPAHRAIAALAERVPKLTLITQNVDDLHERAGSRDVIHLHGSLHATRCFACARPHALTATPEEPAEGRRLEPPRCQHCNGKVRPGVVWFGEALPEAALRAAFKAAGECDVLLSIGTSGVVQPAASIPLLALQAGATVAHINPQPSGQGGAREFSLVGAAGVVLPELLGQLDAR</sequence>
<comment type="caution">
    <text evidence="3">Lacks conserved residue(s) required for the propagation of feature annotation.</text>
</comment>
<comment type="domain">
    <text evidence="3">2 residues (Tyr-67 and Arg-70) present in a large hydrophobic pocket are probably involved in substrate specificity. They are important for desuccinylation activity, but dispensable for deacetylation activity.</text>
</comment>
<dbReference type="PANTHER" id="PTHR11085">
    <property type="entry name" value="NAD-DEPENDENT PROTEIN DEACYLASE SIRTUIN-5, MITOCHONDRIAL-RELATED"/>
    <property type="match status" value="1"/>
</dbReference>
<proteinExistence type="inferred from homology"/>
<feature type="binding site" evidence="3">
    <location>
        <begin position="194"/>
        <end position="196"/>
    </location>
    <ligand>
        <name>NAD(+)</name>
        <dbReference type="ChEBI" id="CHEBI:57540"/>
    </ligand>
</feature>
<feature type="active site" description="Proton acceptor" evidence="3 4">
    <location>
        <position position="119"/>
    </location>
</feature>
<dbReference type="PROSITE" id="PS50305">
    <property type="entry name" value="SIRTUIN"/>
    <property type="match status" value="1"/>
</dbReference>
<feature type="binding site" evidence="3">
    <location>
        <begin position="101"/>
        <end position="104"/>
    </location>
    <ligand>
        <name>NAD(+)</name>
        <dbReference type="ChEBI" id="CHEBI:57540"/>
    </ligand>
</feature>
<comment type="catalytic activity">
    <reaction evidence="3">
        <text>N(6)-succinyl-L-lysyl-[protein] + NAD(+) + H2O = 2''-O-succinyl-ADP-D-ribose + nicotinamide + L-lysyl-[protein]</text>
        <dbReference type="Rhea" id="RHEA:47668"/>
        <dbReference type="Rhea" id="RHEA-COMP:9752"/>
        <dbReference type="Rhea" id="RHEA-COMP:11877"/>
        <dbReference type="ChEBI" id="CHEBI:15377"/>
        <dbReference type="ChEBI" id="CHEBI:17154"/>
        <dbReference type="ChEBI" id="CHEBI:29969"/>
        <dbReference type="ChEBI" id="CHEBI:57540"/>
        <dbReference type="ChEBI" id="CHEBI:87830"/>
        <dbReference type="ChEBI" id="CHEBI:87832"/>
    </reaction>
</comment>
<feature type="domain" description="Deacetylase sirtuin-type" evidence="5">
    <location>
        <begin position="1"/>
        <end position="252"/>
    </location>
</feature>
<dbReference type="Gene3D" id="3.30.1600.10">
    <property type="entry name" value="SIR2/SIRT2 'Small Domain"/>
    <property type="match status" value="1"/>
</dbReference>
<accession>A0A1N6P650</accession>
<dbReference type="InterPro" id="IPR050134">
    <property type="entry name" value="NAD-dep_sirtuin_deacylases"/>
</dbReference>
<feature type="binding site" evidence="3 4">
    <location>
        <position position="127"/>
    </location>
    <ligand>
        <name>Zn(2+)</name>
        <dbReference type="ChEBI" id="CHEBI:29105"/>
    </ligand>
</feature>
<dbReference type="Pfam" id="PF02146">
    <property type="entry name" value="SIR2"/>
    <property type="match status" value="1"/>
</dbReference>
<dbReference type="NCBIfam" id="NF001753">
    <property type="entry name" value="PRK00481.1-3"/>
    <property type="match status" value="1"/>
</dbReference>
<evidence type="ECO:0000256" key="4">
    <source>
        <dbReference type="PROSITE-ProRule" id="PRU00236"/>
    </source>
</evidence>
<dbReference type="EMBL" id="FTMC01000002">
    <property type="protein sequence ID" value="SIP99854.1"/>
    <property type="molecule type" value="Genomic_DNA"/>
</dbReference>
<organism evidence="6 7">
    <name type="scientific">Pseudomonas flexibilis</name>
    <dbReference type="NCBI Taxonomy" id="706570"/>
    <lineage>
        <taxon>Bacteria</taxon>
        <taxon>Pseudomonadati</taxon>
        <taxon>Pseudomonadota</taxon>
        <taxon>Gammaproteobacteria</taxon>
        <taxon>Pseudomonadales</taxon>
        <taxon>Pseudomonadaceae</taxon>
        <taxon>Pseudomonas</taxon>
    </lineage>
</organism>
<dbReference type="GO" id="GO:0005737">
    <property type="term" value="C:cytoplasm"/>
    <property type="evidence" value="ECO:0007669"/>
    <property type="project" value="UniProtKB-SubCell"/>
</dbReference>
<feature type="binding site" evidence="3 4">
    <location>
        <position position="157"/>
    </location>
    <ligand>
        <name>Zn(2+)</name>
        <dbReference type="ChEBI" id="CHEBI:29105"/>
    </ligand>
</feature>
<dbReference type="GO" id="GO:0008270">
    <property type="term" value="F:zinc ion binding"/>
    <property type="evidence" value="ECO:0007669"/>
    <property type="project" value="UniProtKB-UniRule"/>
</dbReference>
<keyword evidence="3 4" id="KW-0479">Metal-binding</keyword>
<dbReference type="InterPro" id="IPR003000">
    <property type="entry name" value="Sirtuin"/>
</dbReference>
<dbReference type="InterPro" id="IPR027546">
    <property type="entry name" value="Sirtuin_class_III"/>
</dbReference>
<name>A0A1N6P650_9PSED</name>
<dbReference type="InterPro" id="IPR026591">
    <property type="entry name" value="Sirtuin_cat_small_dom_sf"/>
</dbReference>
<feature type="binding site" evidence="3">
    <location>
        <position position="70"/>
    </location>
    <ligand>
        <name>substrate</name>
    </ligand>
</feature>
<comment type="similarity">
    <text evidence="3">Belongs to the sirtuin family. Class III subfamily.</text>
</comment>
<dbReference type="InterPro" id="IPR029035">
    <property type="entry name" value="DHS-like_NAD/FAD-binding_dom"/>
</dbReference>
<dbReference type="InterPro" id="IPR026590">
    <property type="entry name" value="Ssirtuin_cat_dom"/>
</dbReference>
<feature type="binding site" evidence="3">
    <location>
        <begin position="220"/>
        <end position="222"/>
    </location>
    <ligand>
        <name>NAD(+)</name>
        <dbReference type="ChEBI" id="CHEBI:57540"/>
    </ligand>
</feature>
<dbReference type="GO" id="GO:0070403">
    <property type="term" value="F:NAD+ binding"/>
    <property type="evidence" value="ECO:0007669"/>
    <property type="project" value="UniProtKB-UniRule"/>
</dbReference>
<dbReference type="CDD" id="cd01412">
    <property type="entry name" value="SIRT5_Af1_CobB"/>
    <property type="match status" value="1"/>
</dbReference>